<evidence type="ECO:0000313" key="8">
    <source>
        <dbReference type="EMBL" id="GMI28207.1"/>
    </source>
</evidence>
<organism evidence="8 9">
    <name type="scientific">Triparma retinervis</name>
    <dbReference type="NCBI Taxonomy" id="2557542"/>
    <lineage>
        <taxon>Eukaryota</taxon>
        <taxon>Sar</taxon>
        <taxon>Stramenopiles</taxon>
        <taxon>Ochrophyta</taxon>
        <taxon>Bolidophyceae</taxon>
        <taxon>Parmales</taxon>
        <taxon>Triparmaceae</taxon>
        <taxon>Triparma</taxon>
    </lineage>
</organism>
<comment type="cofactor">
    <cofactor evidence="1">
        <name>L-ascorbate</name>
        <dbReference type="ChEBI" id="CHEBI:38290"/>
    </cofactor>
</comment>
<dbReference type="Proteomes" id="UP001165082">
    <property type="component" value="Unassembled WGS sequence"/>
</dbReference>
<dbReference type="InterPro" id="IPR006620">
    <property type="entry name" value="Pro_4_hyd_alph"/>
</dbReference>
<keyword evidence="6" id="KW-0408">Iron</keyword>
<accession>A0A9W7G0Y7</accession>
<dbReference type="SMART" id="SM00702">
    <property type="entry name" value="P4Hc"/>
    <property type="match status" value="1"/>
</dbReference>
<evidence type="ECO:0000313" key="9">
    <source>
        <dbReference type="Proteomes" id="UP001165082"/>
    </source>
</evidence>
<sequence length="468" mass="51492">MPNPTSTPLVQKFLASHKPIDNLEELKVLEDKGRDNLREHLVNHLDKTSWLYNAAAPSAPPPSLAYVANQTAIGGWAGGAVFSNKEDKEDTQDQLFSLISTLDLSLDGVPRNALLSTLQQVLNLPDDTPIPPSTFDPLILLHALKVKYTMKGKKAWWWVFDDSLSTIGSILDDEGYVVVDDFYDTSTLFSDVSSKYKAGLLPTKGGLIDGRDGRNTPYGDDNVRGDWIGWFDGNESWSTTSSLPDYLLKISTLVDQLKSHCSGAGVGLSGIKTRSRCMVTCYPPGSRYTKHVDNGGVASNGRRLTTLIYMNEGWSPGDGGELAVYVKGGKKRVRDVEPTAGRLVLFWSDDRVPHEVLTSMRDRYTVTIWFFDGEEWEEAKRKGIIPKPTNVGEEEEAEGALKFVKEDDHEAREPDGSDLKDVVVTNEPFVEVGETPTLNNLNRGEVEVAKADVEVPEAPSAEAPTPPP</sequence>
<dbReference type="InterPro" id="IPR044862">
    <property type="entry name" value="Pro_4_hyd_alph_FE2OG_OXY"/>
</dbReference>
<dbReference type="Gene3D" id="2.60.120.620">
    <property type="entry name" value="q2cbj1_9rhob like domain"/>
    <property type="match status" value="1"/>
</dbReference>
<evidence type="ECO:0000256" key="3">
    <source>
        <dbReference type="ARBA" id="ARBA00022896"/>
    </source>
</evidence>
<dbReference type="PANTHER" id="PTHR12907:SF26">
    <property type="entry name" value="HIF PROLYL HYDROXYLASE, ISOFORM C"/>
    <property type="match status" value="1"/>
</dbReference>
<evidence type="ECO:0000256" key="5">
    <source>
        <dbReference type="ARBA" id="ARBA00023002"/>
    </source>
</evidence>
<evidence type="ECO:0000256" key="6">
    <source>
        <dbReference type="ARBA" id="ARBA00023004"/>
    </source>
</evidence>
<protein>
    <recommendedName>
        <fullName evidence="7">Fe2OG dioxygenase domain-containing protein</fullName>
    </recommendedName>
</protein>
<dbReference type="GO" id="GO:0031418">
    <property type="term" value="F:L-ascorbic acid binding"/>
    <property type="evidence" value="ECO:0007669"/>
    <property type="project" value="UniProtKB-KW"/>
</dbReference>
<dbReference type="OrthoDB" id="76265at2759"/>
<name>A0A9W7G0Y7_9STRA</name>
<dbReference type="PANTHER" id="PTHR12907">
    <property type="entry name" value="EGL NINE HOMOLOG-RELATED"/>
    <property type="match status" value="1"/>
</dbReference>
<gene>
    <name evidence="8" type="ORF">TrRE_jg5915</name>
</gene>
<evidence type="ECO:0000256" key="1">
    <source>
        <dbReference type="ARBA" id="ARBA00001961"/>
    </source>
</evidence>
<dbReference type="GO" id="GO:0031543">
    <property type="term" value="F:peptidyl-proline dioxygenase activity"/>
    <property type="evidence" value="ECO:0007669"/>
    <property type="project" value="TreeGrafter"/>
</dbReference>
<dbReference type="InterPro" id="IPR051559">
    <property type="entry name" value="HIF_prolyl_hydroxylases"/>
</dbReference>
<dbReference type="Pfam" id="PF13640">
    <property type="entry name" value="2OG-FeII_Oxy_3"/>
    <property type="match status" value="1"/>
</dbReference>
<evidence type="ECO:0000259" key="7">
    <source>
        <dbReference type="PROSITE" id="PS51471"/>
    </source>
</evidence>
<dbReference type="PROSITE" id="PS51471">
    <property type="entry name" value="FE2OG_OXY"/>
    <property type="match status" value="1"/>
</dbReference>
<dbReference type="AlphaFoldDB" id="A0A9W7G0Y7"/>
<dbReference type="GO" id="GO:0008198">
    <property type="term" value="F:ferrous iron binding"/>
    <property type="evidence" value="ECO:0007669"/>
    <property type="project" value="TreeGrafter"/>
</dbReference>
<evidence type="ECO:0000256" key="2">
    <source>
        <dbReference type="ARBA" id="ARBA00022723"/>
    </source>
</evidence>
<dbReference type="InterPro" id="IPR005123">
    <property type="entry name" value="Oxoglu/Fe-dep_dioxygenase_dom"/>
</dbReference>
<evidence type="ECO:0000256" key="4">
    <source>
        <dbReference type="ARBA" id="ARBA00022964"/>
    </source>
</evidence>
<reference evidence="8" key="1">
    <citation type="submission" date="2022-07" db="EMBL/GenBank/DDBJ databases">
        <title>Genome analysis of Parmales, a sister group of diatoms, reveals the evolutionary specialization of diatoms from phago-mixotrophs to photoautotrophs.</title>
        <authorList>
            <person name="Ban H."/>
            <person name="Sato S."/>
            <person name="Yoshikawa S."/>
            <person name="Kazumasa Y."/>
            <person name="Nakamura Y."/>
            <person name="Ichinomiya M."/>
            <person name="Saitoh K."/>
            <person name="Sato N."/>
            <person name="Blanc-Mathieu R."/>
            <person name="Endo H."/>
            <person name="Kuwata A."/>
            <person name="Ogata H."/>
        </authorList>
    </citation>
    <scope>NUCLEOTIDE SEQUENCE</scope>
</reference>
<dbReference type="GO" id="GO:0071456">
    <property type="term" value="P:cellular response to hypoxia"/>
    <property type="evidence" value="ECO:0007669"/>
    <property type="project" value="TreeGrafter"/>
</dbReference>
<proteinExistence type="predicted"/>
<feature type="domain" description="Fe2OG dioxygenase" evidence="7">
    <location>
        <begin position="273"/>
        <end position="372"/>
    </location>
</feature>
<keyword evidence="5" id="KW-0560">Oxidoreductase</keyword>
<keyword evidence="2" id="KW-0479">Metal-binding</keyword>
<comment type="caution">
    <text evidence="8">The sequence shown here is derived from an EMBL/GenBank/DDBJ whole genome shotgun (WGS) entry which is preliminary data.</text>
</comment>
<feature type="non-terminal residue" evidence="8">
    <location>
        <position position="1"/>
    </location>
</feature>
<keyword evidence="3" id="KW-0847">Vitamin C</keyword>
<keyword evidence="4" id="KW-0223">Dioxygenase</keyword>
<keyword evidence="9" id="KW-1185">Reference proteome</keyword>
<dbReference type="EMBL" id="BRXZ01008573">
    <property type="protein sequence ID" value="GMI28207.1"/>
    <property type="molecule type" value="Genomic_DNA"/>
</dbReference>